<evidence type="ECO:0000259" key="9">
    <source>
        <dbReference type="PROSITE" id="PS50850"/>
    </source>
</evidence>
<feature type="transmembrane region" description="Helical" evidence="8">
    <location>
        <begin position="139"/>
        <end position="162"/>
    </location>
</feature>
<evidence type="ECO:0000313" key="11">
    <source>
        <dbReference type="Proteomes" id="UP000077355"/>
    </source>
</evidence>
<dbReference type="RefSeq" id="WP_068653127.1">
    <property type="nucleotide sequence ID" value="NZ_CP043611.1"/>
</dbReference>
<comment type="caution">
    <text evidence="10">The sequence shown here is derived from an EMBL/GenBank/DDBJ whole genome shotgun (WGS) entry which is preliminary data.</text>
</comment>
<feature type="transmembrane region" description="Helical" evidence="8">
    <location>
        <begin position="400"/>
        <end position="418"/>
    </location>
</feature>
<feature type="transmembrane region" description="Helical" evidence="8">
    <location>
        <begin position="304"/>
        <end position="325"/>
    </location>
</feature>
<dbReference type="OrthoDB" id="9816041at2"/>
<dbReference type="InterPro" id="IPR020846">
    <property type="entry name" value="MFS_dom"/>
</dbReference>
<keyword evidence="6 8" id="KW-1133">Transmembrane helix</keyword>
<feature type="domain" description="Major facilitator superfamily (MFS) profile" evidence="9">
    <location>
        <begin position="14"/>
        <end position="483"/>
    </location>
</feature>
<comment type="similarity">
    <text evidence="2">Belongs to the major facilitator superfamily. EmrB family.</text>
</comment>
<organism evidence="10 11">
    <name type="scientific">Paenibacillus antarcticus</name>
    <dbReference type="NCBI Taxonomy" id="253703"/>
    <lineage>
        <taxon>Bacteria</taxon>
        <taxon>Bacillati</taxon>
        <taxon>Bacillota</taxon>
        <taxon>Bacilli</taxon>
        <taxon>Bacillales</taxon>
        <taxon>Paenibacillaceae</taxon>
        <taxon>Paenibacillus</taxon>
    </lineage>
</organism>
<dbReference type="NCBIfam" id="TIGR00711">
    <property type="entry name" value="efflux_EmrB"/>
    <property type="match status" value="1"/>
</dbReference>
<feature type="transmembrane region" description="Helical" evidence="8">
    <location>
        <begin position="357"/>
        <end position="379"/>
    </location>
</feature>
<dbReference type="Gene3D" id="1.20.1720.10">
    <property type="entry name" value="Multidrug resistance protein D"/>
    <property type="match status" value="1"/>
</dbReference>
<dbReference type="InterPro" id="IPR036259">
    <property type="entry name" value="MFS_trans_sf"/>
</dbReference>
<feature type="transmembrane region" description="Helical" evidence="8">
    <location>
        <begin position="80"/>
        <end position="99"/>
    </location>
</feature>
<feature type="transmembrane region" description="Helical" evidence="8">
    <location>
        <begin position="199"/>
        <end position="218"/>
    </location>
</feature>
<dbReference type="CDD" id="cd17503">
    <property type="entry name" value="MFS_LmrB_MDR_like"/>
    <property type="match status" value="1"/>
</dbReference>
<evidence type="ECO:0000313" key="10">
    <source>
        <dbReference type="EMBL" id="OAB40324.1"/>
    </source>
</evidence>
<proteinExistence type="inferred from homology"/>
<dbReference type="SUPFAM" id="SSF103473">
    <property type="entry name" value="MFS general substrate transporter"/>
    <property type="match status" value="1"/>
</dbReference>
<feature type="transmembrane region" description="Helical" evidence="8">
    <location>
        <begin position="168"/>
        <end position="187"/>
    </location>
</feature>
<evidence type="ECO:0000256" key="2">
    <source>
        <dbReference type="ARBA" id="ARBA00008537"/>
    </source>
</evidence>
<dbReference type="PANTHER" id="PTHR42718">
    <property type="entry name" value="MAJOR FACILITATOR SUPERFAMILY MULTIDRUG TRANSPORTER MFSC"/>
    <property type="match status" value="1"/>
</dbReference>
<dbReference type="PANTHER" id="PTHR42718:SF9">
    <property type="entry name" value="MAJOR FACILITATOR SUPERFAMILY MULTIDRUG TRANSPORTER MFSC"/>
    <property type="match status" value="1"/>
</dbReference>
<evidence type="ECO:0000256" key="1">
    <source>
        <dbReference type="ARBA" id="ARBA00004651"/>
    </source>
</evidence>
<name>A0A168J9E7_9BACL</name>
<dbReference type="InterPro" id="IPR004638">
    <property type="entry name" value="EmrB-like"/>
</dbReference>
<dbReference type="GO" id="GO:0022857">
    <property type="term" value="F:transmembrane transporter activity"/>
    <property type="evidence" value="ECO:0007669"/>
    <property type="project" value="InterPro"/>
</dbReference>
<dbReference type="Proteomes" id="UP000077355">
    <property type="component" value="Unassembled WGS sequence"/>
</dbReference>
<feature type="transmembrane region" description="Helical" evidence="8">
    <location>
        <begin position="458"/>
        <end position="479"/>
    </location>
</feature>
<dbReference type="AlphaFoldDB" id="A0A168J9E7"/>
<feature type="transmembrane region" description="Helical" evidence="8">
    <location>
        <begin position="267"/>
        <end position="292"/>
    </location>
</feature>
<dbReference type="Pfam" id="PF07690">
    <property type="entry name" value="MFS_1"/>
    <property type="match status" value="1"/>
</dbReference>
<feature type="transmembrane region" description="Helical" evidence="8">
    <location>
        <begin position="52"/>
        <end position="73"/>
    </location>
</feature>
<dbReference type="InterPro" id="IPR011701">
    <property type="entry name" value="MFS"/>
</dbReference>
<evidence type="ECO:0000256" key="6">
    <source>
        <dbReference type="ARBA" id="ARBA00022989"/>
    </source>
</evidence>
<dbReference type="GO" id="GO:0005886">
    <property type="term" value="C:plasma membrane"/>
    <property type="evidence" value="ECO:0007669"/>
    <property type="project" value="UniProtKB-SubCell"/>
</dbReference>
<comment type="subcellular location">
    <subcellularLocation>
        <location evidence="1">Cell membrane</location>
        <topology evidence="1">Multi-pass membrane protein</topology>
    </subcellularLocation>
</comment>
<keyword evidence="7 8" id="KW-0472">Membrane</keyword>
<dbReference type="PRINTS" id="PR01036">
    <property type="entry name" value="TCRTETB"/>
</dbReference>
<feature type="transmembrane region" description="Helical" evidence="8">
    <location>
        <begin position="105"/>
        <end position="127"/>
    </location>
</feature>
<evidence type="ECO:0000256" key="4">
    <source>
        <dbReference type="ARBA" id="ARBA00022475"/>
    </source>
</evidence>
<evidence type="ECO:0000256" key="3">
    <source>
        <dbReference type="ARBA" id="ARBA00022448"/>
    </source>
</evidence>
<dbReference type="Gene3D" id="1.20.1250.20">
    <property type="entry name" value="MFS general substrate transporter like domains"/>
    <property type="match status" value="1"/>
</dbReference>
<dbReference type="EMBL" id="LVJI01000054">
    <property type="protein sequence ID" value="OAB40324.1"/>
    <property type="molecule type" value="Genomic_DNA"/>
</dbReference>
<evidence type="ECO:0000256" key="5">
    <source>
        <dbReference type="ARBA" id="ARBA00022692"/>
    </source>
</evidence>
<feature type="transmembrane region" description="Helical" evidence="8">
    <location>
        <begin position="224"/>
        <end position="247"/>
    </location>
</feature>
<protein>
    <submittedName>
        <fullName evidence="10">MFS transporter</fullName>
    </submittedName>
</protein>
<keyword evidence="3" id="KW-0813">Transport</keyword>
<keyword evidence="11" id="KW-1185">Reference proteome</keyword>
<gene>
    <name evidence="10" type="ORF">PBAT_23760</name>
</gene>
<sequence length="495" mass="53055">MSDQKSGTPRTGPILTVLLIGAIAAILNQTVLNVALPTLSKEFGVETSTSQWLITLYMLVSGVFIPVTAFLMARFTTRQLFFTSMITFSIGTIICGATPNFTMLLLGRVVQAIGAGIVMPLLINVVFRLFPIEKRGAAMGIVGVAIMFAPAVGPTLSGLLITQLSWRYVFFAVLPFSLVALIVSFFILKNVSEPIQAKLDILSVITSTIGFGGILYGFGVAGKLGWGSIPVLGSIVVGLISLVLFVIRQLKIEEPLIDLRIFKSLEYTLSIVISFFVNGVIYSAMILLPTYLQSSRGMSALESGLFLLPGSIVMAIMSPIAGRLFDKHGMKWIGITGVTILVITTAMYTNLSYTTGVVLMIVIYMVRSFGVTFLTMPLMTAGLNSLRPVLQGHGTAMQNTLQSISGAIGTAVMTTIMATQTKLFITTEVAKAGPVDPASEQFREISGNGLVHGINMSFVTATIFAIIGLISMIVLAVAIDKKKKRIQAVETVKSI</sequence>
<evidence type="ECO:0000256" key="8">
    <source>
        <dbReference type="SAM" id="Phobius"/>
    </source>
</evidence>
<feature type="transmembrane region" description="Helical" evidence="8">
    <location>
        <begin position="332"/>
        <end position="351"/>
    </location>
</feature>
<keyword evidence="5 8" id="KW-0812">Transmembrane</keyword>
<reference evidence="10 11" key="1">
    <citation type="submission" date="2016-03" db="EMBL/GenBank/DDBJ databases">
        <title>Draft genome sequence of Paenibacillus antarcticus CECT 5836.</title>
        <authorList>
            <person name="Shin S.-K."/>
            <person name="Yi H."/>
        </authorList>
    </citation>
    <scope>NUCLEOTIDE SEQUENCE [LARGE SCALE GENOMIC DNA]</scope>
    <source>
        <strain evidence="10 11">CECT 5836</strain>
    </source>
</reference>
<evidence type="ECO:0000256" key="7">
    <source>
        <dbReference type="ARBA" id="ARBA00023136"/>
    </source>
</evidence>
<feature type="transmembrane region" description="Helical" evidence="8">
    <location>
        <begin position="12"/>
        <end position="32"/>
    </location>
</feature>
<dbReference type="PROSITE" id="PS50850">
    <property type="entry name" value="MFS"/>
    <property type="match status" value="1"/>
</dbReference>
<accession>A0A168J9E7</accession>
<keyword evidence="4" id="KW-1003">Cell membrane</keyword>